<dbReference type="InterPro" id="IPR015017">
    <property type="entry name" value="DUF1904"/>
</dbReference>
<evidence type="ECO:0000313" key="2">
    <source>
        <dbReference type="Proteomes" id="UP000838686"/>
    </source>
</evidence>
<dbReference type="Gene3D" id="3.30.429.10">
    <property type="entry name" value="Macrophage Migration Inhibitory Factor"/>
    <property type="match status" value="1"/>
</dbReference>
<name>A0ABN8H871_9BACL</name>
<dbReference type="Pfam" id="PF08921">
    <property type="entry name" value="DUF1904"/>
    <property type="match status" value="1"/>
</dbReference>
<accession>A0ABN8H871</accession>
<evidence type="ECO:0000313" key="1">
    <source>
        <dbReference type="EMBL" id="CAH1225628.1"/>
    </source>
</evidence>
<dbReference type="InterPro" id="IPR014347">
    <property type="entry name" value="Tautomerase/MIF_sf"/>
</dbReference>
<comment type="caution">
    <text evidence="1">The sequence shown here is derived from an EMBL/GenBank/DDBJ whole genome shotgun (WGS) entry which is preliminary data.</text>
</comment>
<gene>
    <name evidence="1" type="ORF">PAECIP111893_05281</name>
</gene>
<keyword evidence="2" id="KW-1185">Reference proteome</keyword>
<protein>
    <recommendedName>
        <fullName evidence="3">DUF1904 family protein</fullName>
    </recommendedName>
</protein>
<dbReference type="EMBL" id="CAKMMF010000053">
    <property type="protein sequence ID" value="CAH1225628.1"/>
    <property type="molecule type" value="Genomic_DNA"/>
</dbReference>
<reference evidence="1" key="1">
    <citation type="submission" date="2022-01" db="EMBL/GenBank/DDBJ databases">
        <authorList>
            <person name="Criscuolo A."/>
        </authorList>
    </citation>
    <scope>NUCLEOTIDE SEQUENCE</scope>
    <source>
        <strain evidence="1">CIP111893</strain>
    </source>
</reference>
<dbReference type="SUPFAM" id="SSF55331">
    <property type="entry name" value="Tautomerase/MIF"/>
    <property type="match status" value="1"/>
</dbReference>
<dbReference type="RefSeq" id="WP_236347536.1">
    <property type="nucleotide sequence ID" value="NZ_CAKMMF010000053.1"/>
</dbReference>
<proteinExistence type="predicted"/>
<evidence type="ECO:0008006" key="3">
    <source>
        <dbReference type="Google" id="ProtNLM"/>
    </source>
</evidence>
<dbReference type="Proteomes" id="UP000838686">
    <property type="component" value="Unassembled WGS sequence"/>
</dbReference>
<organism evidence="1 2">
    <name type="scientific">Paenibacillus plantiphilus</name>
    <dbReference type="NCBI Taxonomy" id="2905650"/>
    <lineage>
        <taxon>Bacteria</taxon>
        <taxon>Bacillati</taxon>
        <taxon>Bacillota</taxon>
        <taxon>Bacilli</taxon>
        <taxon>Bacillales</taxon>
        <taxon>Paenibacillaceae</taxon>
        <taxon>Paenibacillus</taxon>
    </lineage>
</organism>
<sequence>MPQLLVRGIDSEAMARISRSLVTELAEICECGADNFTIDCLAAQSVYDGELVPTYPFIEVGWFERGSLVRDRFAAALTRHVLSLGIAEVELAFKVYQESAYYINGKPCHS</sequence>